<evidence type="ECO:0000256" key="1">
    <source>
        <dbReference type="ARBA" id="ARBA00004141"/>
    </source>
</evidence>
<feature type="transmembrane region" description="Helical" evidence="5">
    <location>
        <begin position="156"/>
        <end position="177"/>
    </location>
</feature>
<dbReference type="InterPro" id="IPR004254">
    <property type="entry name" value="AdipoR/HlyIII-related"/>
</dbReference>
<dbReference type="Pfam" id="PF03006">
    <property type="entry name" value="HlyIII"/>
    <property type="match status" value="1"/>
</dbReference>
<evidence type="ECO:0000256" key="4">
    <source>
        <dbReference type="ARBA" id="ARBA00023136"/>
    </source>
</evidence>
<feature type="transmembrane region" description="Helical" evidence="5">
    <location>
        <begin position="189"/>
        <end position="211"/>
    </location>
</feature>
<evidence type="ECO:0000256" key="3">
    <source>
        <dbReference type="ARBA" id="ARBA00022989"/>
    </source>
</evidence>
<dbReference type="GO" id="GO:0016020">
    <property type="term" value="C:membrane"/>
    <property type="evidence" value="ECO:0007669"/>
    <property type="project" value="UniProtKB-SubCell"/>
</dbReference>
<dbReference type="EMBL" id="CAEZYQ010000040">
    <property type="protein sequence ID" value="CAB4767973.1"/>
    <property type="molecule type" value="Genomic_DNA"/>
</dbReference>
<gene>
    <name evidence="6" type="ORF">UFOPK2761_03214</name>
</gene>
<dbReference type="AlphaFoldDB" id="A0A6J6VAT0"/>
<name>A0A6J6VAT0_9ZZZZ</name>
<dbReference type="PANTHER" id="PTHR20855:SF3">
    <property type="entry name" value="LD03007P"/>
    <property type="match status" value="1"/>
</dbReference>
<protein>
    <submittedName>
        <fullName evidence="6">Unannotated protein</fullName>
    </submittedName>
</protein>
<feature type="transmembrane region" description="Helical" evidence="5">
    <location>
        <begin position="41"/>
        <end position="61"/>
    </location>
</feature>
<evidence type="ECO:0000256" key="2">
    <source>
        <dbReference type="ARBA" id="ARBA00022692"/>
    </source>
</evidence>
<comment type="subcellular location">
    <subcellularLocation>
        <location evidence="1">Membrane</location>
        <topology evidence="1">Multi-pass membrane protein</topology>
    </subcellularLocation>
</comment>
<sequence>MSHHVPDAVRARVDSLHDSVTEHWDDLREDLREIKPKLRGWLHLSTAPLTLAAGIVLVALSPTAGTRVGSAMFAGSALLLFTVSAVYHTGTWSPRTWAFLRRFDHSNIFLLIAGSYTPFAIILLEGTQRTLLLSVAWTGAVLGVGFRVFWTDAPRWLYTPIYIALGWVAVFFIPSFYRGATELGTGVGIAVFTLIAAGGLLYTLGGVVYGFKRPNPSPRWFGFHEVFHTFTILAFVSHYVGVSLATYALR</sequence>
<feature type="transmembrane region" description="Helical" evidence="5">
    <location>
        <begin position="226"/>
        <end position="249"/>
    </location>
</feature>
<feature type="transmembrane region" description="Helical" evidence="5">
    <location>
        <begin position="131"/>
        <end position="150"/>
    </location>
</feature>
<evidence type="ECO:0000256" key="5">
    <source>
        <dbReference type="SAM" id="Phobius"/>
    </source>
</evidence>
<reference evidence="6" key="1">
    <citation type="submission" date="2020-05" db="EMBL/GenBank/DDBJ databases">
        <authorList>
            <person name="Chiriac C."/>
            <person name="Salcher M."/>
            <person name="Ghai R."/>
            <person name="Kavagutti S V."/>
        </authorList>
    </citation>
    <scope>NUCLEOTIDE SEQUENCE</scope>
</reference>
<proteinExistence type="predicted"/>
<keyword evidence="3 5" id="KW-1133">Transmembrane helix</keyword>
<keyword evidence="2 5" id="KW-0812">Transmembrane</keyword>
<feature type="transmembrane region" description="Helical" evidence="5">
    <location>
        <begin position="107"/>
        <end position="124"/>
    </location>
</feature>
<feature type="transmembrane region" description="Helical" evidence="5">
    <location>
        <begin position="68"/>
        <end position="87"/>
    </location>
</feature>
<organism evidence="6">
    <name type="scientific">freshwater metagenome</name>
    <dbReference type="NCBI Taxonomy" id="449393"/>
    <lineage>
        <taxon>unclassified sequences</taxon>
        <taxon>metagenomes</taxon>
        <taxon>ecological metagenomes</taxon>
    </lineage>
</organism>
<dbReference type="PANTHER" id="PTHR20855">
    <property type="entry name" value="ADIPOR/PROGESTIN RECEPTOR-RELATED"/>
    <property type="match status" value="1"/>
</dbReference>
<keyword evidence="4 5" id="KW-0472">Membrane</keyword>
<accession>A0A6J6VAT0</accession>
<evidence type="ECO:0000313" key="6">
    <source>
        <dbReference type="EMBL" id="CAB4767973.1"/>
    </source>
</evidence>